<feature type="non-terminal residue" evidence="4">
    <location>
        <position position="273"/>
    </location>
</feature>
<dbReference type="GO" id="GO:0005737">
    <property type="term" value="C:cytoplasm"/>
    <property type="evidence" value="ECO:0007669"/>
    <property type="project" value="TreeGrafter"/>
</dbReference>
<dbReference type="Pfam" id="PF00884">
    <property type="entry name" value="Sulfatase"/>
    <property type="match status" value="1"/>
</dbReference>
<feature type="non-terminal residue" evidence="4">
    <location>
        <position position="1"/>
    </location>
</feature>
<keyword evidence="2" id="KW-0378">Hydrolase</keyword>
<dbReference type="EMBL" id="UINC01085563">
    <property type="protein sequence ID" value="SVC33233.1"/>
    <property type="molecule type" value="Genomic_DNA"/>
</dbReference>
<reference evidence="4" key="1">
    <citation type="submission" date="2018-05" db="EMBL/GenBank/DDBJ databases">
        <authorList>
            <person name="Lanie J.A."/>
            <person name="Ng W.-L."/>
            <person name="Kazmierczak K.M."/>
            <person name="Andrzejewski T.M."/>
            <person name="Davidsen T.M."/>
            <person name="Wayne K.J."/>
            <person name="Tettelin H."/>
            <person name="Glass J.I."/>
            <person name="Rusch D."/>
            <person name="Podicherti R."/>
            <person name="Tsui H.-C.T."/>
            <person name="Winkler M.E."/>
        </authorList>
    </citation>
    <scope>NUCLEOTIDE SEQUENCE</scope>
</reference>
<sequence>VKQTKIPLTFLILALVGAALPVFAESRPNVLFIAVDDLNDWVGHLGGHPQARTPNIDRLARMGVSFTKAYCSAPLCNPSRVSLLTGIEPSKSGVYGNGERFRQKLPKALTLMQYFRIHGYTAKGGGKIFHGANRPGDLPSWDFYFKASLIKSKYRQPANLPTSAWAPWGPLDNEDSDMLDAKVVNWAISELVKTHDKPFFLACGFTKPHLPWHVPRKYFDLHPLDKIVLPKTLNNDRDDLPAFGKKLAREVHDVSGPRNFAKHGEDHDMVLKY</sequence>
<dbReference type="PANTHER" id="PTHR45953">
    <property type="entry name" value="IDURONATE 2-SULFATASE"/>
    <property type="match status" value="1"/>
</dbReference>
<accession>A0A382LB20</accession>
<evidence type="ECO:0000256" key="1">
    <source>
        <dbReference type="ARBA" id="ARBA00022723"/>
    </source>
</evidence>
<protein>
    <recommendedName>
        <fullName evidence="3">Sulfatase N-terminal domain-containing protein</fullName>
    </recommendedName>
</protein>
<dbReference type="InterPro" id="IPR000917">
    <property type="entry name" value="Sulfatase_N"/>
</dbReference>
<evidence type="ECO:0000259" key="3">
    <source>
        <dbReference type="Pfam" id="PF00884"/>
    </source>
</evidence>
<dbReference type="AlphaFoldDB" id="A0A382LB20"/>
<name>A0A382LB20_9ZZZZ</name>
<keyword evidence="1" id="KW-0479">Metal-binding</keyword>
<dbReference type="GO" id="GO:0046872">
    <property type="term" value="F:metal ion binding"/>
    <property type="evidence" value="ECO:0007669"/>
    <property type="project" value="UniProtKB-KW"/>
</dbReference>
<proteinExistence type="predicted"/>
<feature type="domain" description="Sulfatase N-terminal" evidence="3">
    <location>
        <begin position="28"/>
        <end position="218"/>
    </location>
</feature>
<dbReference type="Gene3D" id="3.40.720.10">
    <property type="entry name" value="Alkaline Phosphatase, subunit A"/>
    <property type="match status" value="1"/>
</dbReference>
<dbReference type="InterPro" id="IPR017850">
    <property type="entry name" value="Alkaline_phosphatase_core_sf"/>
</dbReference>
<dbReference type="GO" id="GO:0008484">
    <property type="term" value="F:sulfuric ester hydrolase activity"/>
    <property type="evidence" value="ECO:0007669"/>
    <property type="project" value="TreeGrafter"/>
</dbReference>
<dbReference type="SUPFAM" id="SSF53649">
    <property type="entry name" value="Alkaline phosphatase-like"/>
    <property type="match status" value="1"/>
</dbReference>
<gene>
    <name evidence="4" type="ORF">METZ01_LOCUS286087</name>
</gene>
<dbReference type="PANTHER" id="PTHR45953:SF1">
    <property type="entry name" value="IDURONATE 2-SULFATASE"/>
    <property type="match status" value="1"/>
</dbReference>
<evidence type="ECO:0000256" key="2">
    <source>
        <dbReference type="ARBA" id="ARBA00022801"/>
    </source>
</evidence>
<evidence type="ECO:0000313" key="4">
    <source>
        <dbReference type="EMBL" id="SVC33233.1"/>
    </source>
</evidence>
<organism evidence="4">
    <name type="scientific">marine metagenome</name>
    <dbReference type="NCBI Taxonomy" id="408172"/>
    <lineage>
        <taxon>unclassified sequences</taxon>
        <taxon>metagenomes</taxon>
        <taxon>ecological metagenomes</taxon>
    </lineage>
</organism>